<dbReference type="PROSITE" id="PS51898">
    <property type="entry name" value="TYR_RECOMBINASE"/>
    <property type="match status" value="1"/>
</dbReference>
<dbReference type="GO" id="GO:0006310">
    <property type="term" value="P:DNA recombination"/>
    <property type="evidence" value="ECO:0007669"/>
    <property type="project" value="UniProtKB-KW"/>
</dbReference>
<reference evidence="9" key="1">
    <citation type="submission" date="2016-03" db="EMBL/GenBank/DDBJ databases">
        <authorList>
            <person name="Johnson T.J."/>
            <person name="Youmans B."/>
            <person name="Case K."/>
            <person name="Noll S."/>
        </authorList>
    </citation>
    <scope>NUCLEOTIDE SEQUENCE [LARGE SCALE GENOMIC DNA]</scope>
    <source>
        <strain evidence="9">UMNLAv8</strain>
    </source>
</reference>
<dbReference type="Gene3D" id="1.10.443.10">
    <property type="entry name" value="Intergrase catalytic core"/>
    <property type="match status" value="1"/>
</dbReference>
<comment type="similarity">
    <text evidence="1">Belongs to the 'phage' integrase family.</text>
</comment>
<dbReference type="InterPro" id="IPR028259">
    <property type="entry name" value="AP2-like_int_N"/>
</dbReference>
<comment type="caution">
    <text evidence="8">The sequence shown here is derived from an EMBL/GenBank/DDBJ whole genome shotgun (WGS) entry which is preliminary data.</text>
</comment>
<dbReference type="Gene3D" id="1.10.150.130">
    <property type="match status" value="1"/>
</dbReference>
<feature type="domain" description="Tyr recombinase" evidence="6">
    <location>
        <begin position="171"/>
        <end position="363"/>
    </location>
</feature>
<evidence type="ECO:0000313" key="9">
    <source>
        <dbReference type="Proteomes" id="UP000078520"/>
    </source>
</evidence>
<dbReference type="GO" id="GO:0003677">
    <property type="term" value="F:DNA binding"/>
    <property type="evidence" value="ECO:0007669"/>
    <property type="project" value="UniProtKB-UniRule"/>
</dbReference>
<dbReference type="AlphaFoldDB" id="A0A179CFE0"/>
<dbReference type="PANTHER" id="PTHR30349:SF64">
    <property type="entry name" value="PROPHAGE INTEGRASE INTD-RELATED"/>
    <property type="match status" value="1"/>
</dbReference>
<dbReference type="EMBL" id="LVKI01000052">
    <property type="protein sequence ID" value="OAQ06725.1"/>
    <property type="molecule type" value="Genomic_DNA"/>
</dbReference>
<dbReference type="InterPro" id="IPR050090">
    <property type="entry name" value="Tyrosine_recombinase_XerCD"/>
</dbReference>
<dbReference type="InterPro" id="IPR011010">
    <property type="entry name" value="DNA_brk_join_enz"/>
</dbReference>
<dbReference type="OrthoDB" id="9803188at2"/>
<sequence length="384" mass="44742">MTKIVEYQNKEEETLYKFRLYAGVDERTGKQRYIKRAGFYTKKQAQDELEKLRYEVKTGKYFKPNKRMRFEEVYKQWLEQYQNTVKRSTLSHTVYLVEKYLLPSIANVYIDKLTTYDCQQVINNAFKATPSMINLLTGYLRNILDYARRLGLIKTNVALDVIKPKQKDKPEEKNFYTRDELIKYLETAKSIGLKQYAIFRVLSFSGMRIGELTALEWQDVSFMSNTIRINKTIARDNKGRAFVQSPKTKASNRLINMDSETMEILKELKERSLNSSNHDRVFSSSKGGILYQSTLYRFNRKIAEIAGLTRIKLHGFRHTHATLLLQSGVNIKDVQYRLGHSKIDTTLNIYAHVVNDDNAKKIGKNFANYMNTDPKADPQGINVL</sequence>
<evidence type="ECO:0008006" key="10">
    <source>
        <dbReference type="Google" id="ProtNLM"/>
    </source>
</evidence>
<evidence type="ECO:0000313" key="8">
    <source>
        <dbReference type="EMBL" id="OAQ06725.1"/>
    </source>
</evidence>
<dbReference type="RefSeq" id="WP_064208407.1">
    <property type="nucleotide sequence ID" value="NZ_LVKC01000003.1"/>
</dbReference>
<dbReference type="SUPFAM" id="SSF56349">
    <property type="entry name" value="DNA breaking-rejoining enzymes"/>
    <property type="match status" value="1"/>
</dbReference>
<dbReference type="PANTHER" id="PTHR30349">
    <property type="entry name" value="PHAGE INTEGRASE-RELATED"/>
    <property type="match status" value="1"/>
</dbReference>
<evidence type="ECO:0000256" key="5">
    <source>
        <dbReference type="PROSITE-ProRule" id="PRU01248"/>
    </source>
</evidence>
<dbReference type="Proteomes" id="UP000078520">
    <property type="component" value="Unassembled WGS sequence"/>
</dbReference>
<evidence type="ECO:0000259" key="7">
    <source>
        <dbReference type="PROSITE" id="PS51900"/>
    </source>
</evidence>
<keyword evidence="4" id="KW-0233">DNA recombination</keyword>
<gene>
    <name evidence="8" type="ORF">A3O14_07615</name>
</gene>
<protein>
    <recommendedName>
        <fullName evidence="10">Site-specific integrase</fullName>
    </recommendedName>
</protein>
<evidence type="ECO:0000256" key="2">
    <source>
        <dbReference type="ARBA" id="ARBA00022908"/>
    </source>
</evidence>
<organism evidence="8 9">
    <name type="scientific">Ligilactobacillus aviarius</name>
    <dbReference type="NCBI Taxonomy" id="1606"/>
    <lineage>
        <taxon>Bacteria</taxon>
        <taxon>Bacillati</taxon>
        <taxon>Bacillota</taxon>
        <taxon>Bacilli</taxon>
        <taxon>Lactobacillales</taxon>
        <taxon>Lactobacillaceae</taxon>
        <taxon>Ligilactobacillus</taxon>
    </lineage>
</organism>
<dbReference type="InterPro" id="IPR044068">
    <property type="entry name" value="CB"/>
</dbReference>
<dbReference type="InterPro" id="IPR010998">
    <property type="entry name" value="Integrase_recombinase_N"/>
</dbReference>
<dbReference type="Pfam" id="PF00589">
    <property type="entry name" value="Phage_integrase"/>
    <property type="match status" value="1"/>
</dbReference>
<dbReference type="Pfam" id="PF14659">
    <property type="entry name" value="Phage_int_SAM_3"/>
    <property type="match status" value="1"/>
</dbReference>
<feature type="domain" description="Core-binding (CB)" evidence="7">
    <location>
        <begin position="68"/>
        <end position="148"/>
    </location>
</feature>
<keyword evidence="2" id="KW-0229">DNA integration</keyword>
<dbReference type="InterPro" id="IPR013762">
    <property type="entry name" value="Integrase-like_cat_sf"/>
</dbReference>
<keyword evidence="3 5" id="KW-0238">DNA-binding</keyword>
<dbReference type="GO" id="GO:0015074">
    <property type="term" value="P:DNA integration"/>
    <property type="evidence" value="ECO:0007669"/>
    <property type="project" value="UniProtKB-KW"/>
</dbReference>
<dbReference type="Pfam" id="PF14657">
    <property type="entry name" value="Arm-DNA-bind_4"/>
    <property type="match status" value="1"/>
</dbReference>
<evidence type="ECO:0000256" key="1">
    <source>
        <dbReference type="ARBA" id="ARBA00008857"/>
    </source>
</evidence>
<accession>A0A179CFE0</accession>
<proteinExistence type="inferred from homology"/>
<evidence type="ECO:0000256" key="3">
    <source>
        <dbReference type="ARBA" id="ARBA00023125"/>
    </source>
</evidence>
<dbReference type="CDD" id="cd01189">
    <property type="entry name" value="INT_ICEBs1_C_like"/>
    <property type="match status" value="1"/>
</dbReference>
<evidence type="ECO:0000256" key="4">
    <source>
        <dbReference type="ARBA" id="ARBA00023172"/>
    </source>
</evidence>
<evidence type="ECO:0000259" key="6">
    <source>
        <dbReference type="PROSITE" id="PS51898"/>
    </source>
</evidence>
<dbReference type="InterPro" id="IPR004107">
    <property type="entry name" value="Integrase_SAM-like_N"/>
</dbReference>
<dbReference type="InterPro" id="IPR002104">
    <property type="entry name" value="Integrase_catalytic"/>
</dbReference>
<name>A0A179CFE0_9LACO</name>
<dbReference type="PROSITE" id="PS51900">
    <property type="entry name" value="CB"/>
    <property type="match status" value="1"/>
</dbReference>